<dbReference type="EMBL" id="HBUF01046591">
    <property type="protein sequence ID" value="CAG6619950.1"/>
    <property type="molecule type" value="Transcribed_RNA"/>
</dbReference>
<name>A0A8D8M0G4_9HEMI</name>
<sequence length="142" mass="15974">MNIADRQRLPTGGNAVTPLPPPPRAVTLTLGIEQRFSNHPPPLLPRAVTRTLHSRGASPRPKSFPKSPGPPRLAPDTLQMSTQNNSKLSRNLEYFNNKFVMPLSRKERIQALSKIILFKVRKKTFLFDQKYGHPQFTQGHSG</sequence>
<protein>
    <submittedName>
        <fullName evidence="2">Uncharacterized protein</fullName>
    </submittedName>
</protein>
<proteinExistence type="predicted"/>
<organism evidence="2">
    <name type="scientific">Cacopsylla melanoneura</name>
    <dbReference type="NCBI Taxonomy" id="428564"/>
    <lineage>
        <taxon>Eukaryota</taxon>
        <taxon>Metazoa</taxon>
        <taxon>Ecdysozoa</taxon>
        <taxon>Arthropoda</taxon>
        <taxon>Hexapoda</taxon>
        <taxon>Insecta</taxon>
        <taxon>Pterygota</taxon>
        <taxon>Neoptera</taxon>
        <taxon>Paraneoptera</taxon>
        <taxon>Hemiptera</taxon>
        <taxon>Sternorrhyncha</taxon>
        <taxon>Psylloidea</taxon>
        <taxon>Psyllidae</taxon>
        <taxon>Psyllinae</taxon>
        <taxon>Cacopsylla</taxon>
    </lineage>
</organism>
<evidence type="ECO:0000256" key="1">
    <source>
        <dbReference type="SAM" id="MobiDB-lite"/>
    </source>
</evidence>
<feature type="region of interest" description="Disordered" evidence="1">
    <location>
        <begin position="1"/>
        <end position="23"/>
    </location>
</feature>
<feature type="region of interest" description="Disordered" evidence="1">
    <location>
        <begin position="36"/>
        <end position="86"/>
    </location>
</feature>
<evidence type="ECO:0000313" key="2">
    <source>
        <dbReference type="EMBL" id="CAG6619949.1"/>
    </source>
</evidence>
<dbReference type="EMBL" id="HBUF01046590">
    <property type="protein sequence ID" value="CAG6619949.1"/>
    <property type="molecule type" value="Transcribed_RNA"/>
</dbReference>
<accession>A0A8D8M0G4</accession>
<dbReference type="AlphaFoldDB" id="A0A8D8M0G4"/>
<reference evidence="2" key="1">
    <citation type="submission" date="2021-05" db="EMBL/GenBank/DDBJ databases">
        <authorList>
            <person name="Alioto T."/>
            <person name="Alioto T."/>
            <person name="Gomez Garrido J."/>
        </authorList>
    </citation>
    <scope>NUCLEOTIDE SEQUENCE</scope>
</reference>